<evidence type="ECO:0000313" key="4">
    <source>
        <dbReference type="Proteomes" id="UP000095558"/>
    </source>
</evidence>
<dbReference type="GeneID" id="83012893"/>
<dbReference type="AlphaFoldDB" id="A0A174FNZ5"/>
<proteinExistence type="predicted"/>
<evidence type="ECO:0000259" key="2">
    <source>
        <dbReference type="PROSITE" id="PS50119"/>
    </source>
</evidence>
<feature type="transmembrane region" description="Helical" evidence="1">
    <location>
        <begin position="217"/>
        <end position="235"/>
    </location>
</feature>
<evidence type="ECO:0000313" key="3">
    <source>
        <dbReference type="EMBL" id="CUO49855.1"/>
    </source>
</evidence>
<organism evidence="3 4">
    <name type="scientific">Clostridium disporicum</name>
    <dbReference type="NCBI Taxonomy" id="84024"/>
    <lineage>
        <taxon>Bacteria</taxon>
        <taxon>Bacillati</taxon>
        <taxon>Bacillota</taxon>
        <taxon>Clostridia</taxon>
        <taxon>Eubacteriales</taxon>
        <taxon>Clostridiaceae</taxon>
        <taxon>Clostridium</taxon>
    </lineage>
</organism>
<feature type="domain" description="B box-type" evidence="2">
    <location>
        <begin position="1"/>
        <end position="43"/>
    </location>
</feature>
<gene>
    <name evidence="3" type="ORF">ERS852470_02521</name>
</gene>
<evidence type="ECO:0000256" key="1">
    <source>
        <dbReference type="SAM" id="Phobius"/>
    </source>
</evidence>
<name>A0A174FNZ5_9CLOT</name>
<reference evidence="3 4" key="1">
    <citation type="submission" date="2015-09" db="EMBL/GenBank/DDBJ databases">
        <authorList>
            <consortium name="Pathogen Informatics"/>
        </authorList>
    </citation>
    <scope>NUCLEOTIDE SEQUENCE [LARGE SCALE GENOMIC DNA]</scope>
    <source>
        <strain evidence="3 4">2789STDY5834855</strain>
    </source>
</reference>
<dbReference type="RefSeq" id="WP_042401126.1">
    <property type="nucleotide sequence ID" value="NZ_CYYT01000031.1"/>
</dbReference>
<keyword evidence="1" id="KW-0812">Transmembrane</keyword>
<dbReference type="GO" id="GO:0008270">
    <property type="term" value="F:zinc ion binding"/>
    <property type="evidence" value="ECO:0007669"/>
    <property type="project" value="InterPro"/>
</dbReference>
<feature type="transmembrane region" description="Helical" evidence="1">
    <location>
        <begin position="140"/>
        <end position="161"/>
    </location>
</feature>
<dbReference type="EMBL" id="CYZV01000027">
    <property type="protein sequence ID" value="CUO49855.1"/>
    <property type="molecule type" value="Genomic_DNA"/>
</dbReference>
<feature type="transmembrane region" description="Helical" evidence="1">
    <location>
        <begin position="181"/>
        <end position="205"/>
    </location>
</feature>
<dbReference type="CDD" id="cd19756">
    <property type="entry name" value="Bbox2"/>
    <property type="match status" value="1"/>
</dbReference>
<dbReference type="Proteomes" id="UP000095558">
    <property type="component" value="Unassembled WGS sequence"/>
</dbReference>
<accession>A0A174FNZ5</accession>
<feature type="transmembrane region" description="Helical" evidence="1">
    <location>
        <begin position="241"/>
        <end position="266"/>
    </location>
</feature>
<sequence>MNCSKHHDREAKGMCVRCNRLICEECAVKINNKYYCKECVSEMYSTDNENDNTYNNNSNNMNYTNDSNLGNNINEINNPNNNQEQLDLGKVNSYTNVNVSDSLYRNSNNNSQENLYSNYQTNQYGNTGVKIDRKYKEASYVLSIIAIALLIPKVVLAIGGFADCFENMYLSIRYDEGVRALFFFINSLLTLIEPLIIIALAALSFKNFMKLKKVVRIIAPIAVVAIFTLLIFITGNIALRFIYISPFISMLSYIIPVALIVIANCLDKE</sequence>
<keyword evidence="1" id="KW-0472">Membrane</keyword>
<dbReference type="OrthoDB" id="82335at2"/>
<protein>
    <recommendedName>
        <fullName evidence="2">B box-type domain-containing protein</fullName>
    </recommendedName>
</protein>
<dbReference type="InterPro" id="IPR000315">
    <property type="entry name" value="Znf_B-box"/>
</dbReference>
<dbReference type="PROSITE" id="PS50119">
    <property type="entry name" value="ZF_BBOX"/>
    <property type="match status" value="1"/>
</dbReference>
<keyword evidence="1" id="KW-1133">Transmembrane helix</keyword>